<proteinExistence type="predicted"/>
<feature type="compositionally biased region" description="Basic residues" evidence="2">
    <location>
        <begin position="441"/>
        <end position="451"/>
    </location>
</feature>
<feature type="compositionally biased region" description="Polar residues" evidence="2">
    <location>
        <begin position="330"/>
        <end position="343"/>
    </location>
</feature>
<dbReference type="GO" id="GO:0006338">
    <property type="term" value="P:chromatin remodeling"/>
    <property type="evidence" value="ECO:0007669"/>
    <property type="project" value="UniProtKB-ARBA"/>
</dbReference>
<feature type="region of interest" description="Disordered" evidence="2">
    <location>
        <begin position="230"/>
        <end position="250"/>
    </location>
</feature>
<evidence type="ECO:0000256" key="2">
    <source>
        <dbReference type="SAM" id="MobiDB-lite"/>
    </source>
</evidence>
<feature type="compositionally biased region" description="Low complexity" evidence="2">
    <location>
        <begin position="130"/>
        <end position="141"/>
    </location>
</feature>
<accession>A0AAX6MNB5</accession>
<evidence type="ECO:0000313" key="4">
    <source>
        <dbReference type="EMBL" id="KAK6953976.1"/>
    </source>
</evidence>
<dbReference type="SMART" id="SM00298">
    <property type="entry name" value="CHROMO"/>
    <property type="match status" value="1"/>
</dbReference>
<dbReference type="Pfam" id="PF00385">
    <property type="entry name" value="Chromo"/>
    <property type="match status" value="1"/>
</dbReference>
<dbReference type="Proteomes" id="UP001369815">
    <property type="component" value="Unassembled WGS sequence"/>
</dbReference>
<reference evidence="4 5" key="1">
    <citation type="journal article" date="2024" name="Front Chem Biol">
        <title>Unveiling the potential of Daldinia eschscholtzii MFLUCC 19-0629 through bioactivity and bioinformatics studies for enhanced sustainable agriculture production.</title>
        <authorList>
            <person name="Brooks S."/>
            <person name="Weaver J.A."/>
            <person name="Klomchit A."/>
            <person name="Alharthi S.A."/>
            <person name="Onlamun T."/>
            <person name="Nurani R."/>
            <person name="Vong T.K."/>
            <person name="Alberti F."/>
            <person name="Greco C."/>
        </authorList>
    </citation>
    <scope>NUCLEOTIDE SEQUENCE [LARGE SCALE GENOMIC DNA]</scope>
    <source>
        <strain evidence="4">MFLUCC 19-0629</strain>
    </source>
</reference>
<dbReference type="EMBL" id="JBANMG010000004">
    <property type="protein sequence ID" value="KAK6953976.1"/>
    <property type="molecule type" value="Genomic_DNA"/>
</dbReference>
<organism evidence="4 5">
    <name type="scientific">Daldinia eschscholtzii</name>
    <dbReference type="NCBI Taxonomy" id="292717"/>
    <lineage>
        <taxon>Eukaryota</taxon>
        <taxon>Fungi</taxon>
        <taxon>Dikarya</taxon>
        <taxon>Ascomycota</taxon>
        <taxon>Pezizomycotina</taxon>
        <taxon>Sordariomycetes</taxon>
        <taxon>Xylariomycetidae</taxon>
        <taxon>Xylariales</taxon>
        <taxon>Hypoxylaceae</taxon>
        <taxon>Daldinia</taxon>
    </lineage>
</organism>
<comment type="subunit">
    <text evidence="1">Component of the NuA4 histone acetyltransferase complex.</text>
</comment>
<feature type="compositionally biased region" description="Basic and acidic residues" evidence="2">
    <location>
        <begin position="111"/>
        <end position="124"/>
    </location>
</feature>
<dbReference type="CDD" id="cd00024">
    <property type="entry name" value="CD_CSD"/>
    <property type="match status" value="1"/>
</dbReference>
<comment type="caution">
    <text evidence="4">The sequence shown here is derived from an EMBL/GenBank/DDBJ whole genome shotgun (WGS) entry which is preliminary data.</text>
</comment>
<dbReference type="InterPro" id="IPR000953">
    <property type="entry name" value="Chromo/chromo_shadow_dom"/>
</dbReference>
<dbReference type="InterPro" id="IPR023780">
    <property type="entry name" value="Chromo_domain"/>
</dbReference>
<feature type="region of interest" description="Disordered" evidence="2">
    <location>
        <begin position="282"/>
        <end position="459"/>
    </location>
</feature>
<dbReference type="InterPro" id="IPR016197">
    <property type="entry name" value="Chromo-like_dom_sf"/>
</dbReference>
<dbReference type="AlphaFoldDB" id="A0AAX6MNB5"/>
<dbReference type="SUPFAM" id="SSF54160">
    <property type="entry name" value="Chromo domain-like"/>
    <property type="match status" value="1"/>
</dbReference>
<feature type="compositionally biased region" description="Polar residues" evidence="2">
    <location>
        <begin position="414"/>
        <end position="429"/>
    </location>
</feature>
<feature type="compositionally biased region" description="Low complexity" evidence="2">
    <location>
        <begin position="526"/>
        <end position="541"/>
    </location>
</feature>
<evidence type="ECO:0000259" key="3">
    <source>
        <dbReference type="PROSITE" id="PS50013"/>
    </source>
</evidence>
<keyword evidence="5" id="KW-1185">Reference proteome</keyword>
<feature type="region of interest" description="Disordered" evidence="2">
    <location>
        <begin position="106"/>
        <end position="194"/>
    </location>
</feature>
<feature type="compositionally biased region" description="Polar residues" evidence="2">
    <location>
        <begin position="180"/>
        <end position="191"/>
    </location>
</feature>
<gene>
    <name evidence="4" type="ORF">Daesc_003938</name>
</gene>
<protein>
    <recommendedName>
        <fullName evidence="3">Chromo domain-containing protein</fullName>
    </recommendedName>
</protein>
<name>A0AAX6MNB5_9PEZI</name>
<sequence>MDEEQIERLRIEIPLPSKPPPYRPGDGPPLAPLGILPEHDTDAFIVDKRVLPGTAPNGELKLYMYYIVGWPDLPAARVSILATDIYNYVSPRAVEDYEYKALLERDEEDERREAEQKRKMEISAKKNVATSYTSTTPSTPSLPGQKRRGRPSKAELQARRLAQQASFSTSKDIDVVLPPASTSGPSLSTPQKKPAREIAIDLEEDIDEADPEDAIFRQLCGYNNDSLEDVDIDDNGRAGDIPLDNVPETMSSSSEFRSYARTLWLNKDSTLFKRTNGSLALKSSTSHVPVPEVLRSGRQPPLQSPPRADNHPRVTPVPVPIPFNLERSITAPQLPNSKYSTTPIPVPTPFKSNKEAPQPKPPDIKHPITPVPVPSWPRSTNKKEVQASSSQLPADSPQYCGFTPAGRSSGKWPSEQSHPGDTLSQTSPLTMEIQGASHKEPSHKKKPHKSKSTPQKEDVQTQVWVVERLEGDRIMNVAGKQVRYFKVRWEGNWPPDQNPTWEPEENITPALVKAYLKKKASRHATKSPNKSSSSNISRIKPPFYPPTLKRKYSSVAEAFAGDEEDLAGVGISPGQNEKPYISQGDNYNNADEDEDKEEMLVVAAEQEMSPSRRDPRLRPKPEDLGAVFMRDLAAAIRLSDDKGRSH</sequence>
<evidence type="ECO:0000313" key="5">
    <source>
        <dbReference type="Proteomes" id="UP001369815"/>
    </source>
</evidence>
<evidence type="ECO:0000256" key="1">
    <source>
        <dbReference type="ARBA" id="ARBA00011353"/>
    </source>
</evidence>
<feature type="region of interest" description="Disordered" evidence="2">
    <location>
        <begin position="570"/>
        <end position="594"/>
    </location>
</feature>
<dbReference type="Gene3D" id="2.40.50.40">
    <property type="match status" value="1"/>
</dbReference>
<dbReference type="PROSITE" id="PS50013">
    <property type="entry name" value="CHROMO_2"/>
    <property type="match status" value="1"/>
</dbReference>
<feature type="domain" description="Chromo" evidence="3">
    <location>
        <begin position="464"/>
        <end position="527"/>
    </location>
</feature>
<feature type="region of interest" description="Disordered" evidence="2">
    <location>
        <begin position="518"/>
        <end position="543"/>
    </location>
</feature>